<dbReference type="EMBL" id="CP040396">
    <property type="protein sequence ID" value="QCT01721.1"/>
    <property type="molecule type" value="Genomic_DNA"/>
</dbReference>
<keyword evidence="2" id="KW-1185">Reference proteome</keyword>
<evidence type="ECO:0008006" key="3">
    <source>
        <dbReference type="Google" id="ProtNLM"/>
    </source>
</evidence>
<protein>
    <recommendedName>
        <fullName evidence="3">Cyclic lactone autoinducer peptide</fullName>
    </recommendedName>
</protein>
<gene>
    <name evidence="1" type="ORF">E6C60_1003</name>
</gene>
<dbReference type="RefSeq" id="WP_233281149.1">
    <property type="nucleotide sequence ID" value="NZ_CP040396.1"/>
</dbReference>
<evidence type="ECO:0000313" key="1">
    <source>
        <dbReference type="EMBL" id="QCT01721.1"/>
    </source>
</evidence>
<accession>A0A4P8XK01</accession>
<proteinExistence type="predicted"/>
<reference evidence="1 2" key="1">
    <citation type="submission" date="2019-05" db="EMBL/GenBank/DDBJ databases">
        <authorList>
            <person name="Chen C."/>
        </authorList>
    </citation>
    <scope>NUCLEOTIDE SEQUENCE [LARGE SCALE GENOMIC DNA]</scope>
    <source>
        <strain evidence="1 2">HB172198</strain>
    </source>
</reference>
<dbReference type="NCBIfam" id="TIGR04223">
    <property type="entry name" value="quorum_AgrD"/>
    <property type="match status" value="1"/>
</dbReference>
<dbReference type="AlphaFoldDB" id="A0A4P8XK01"/>
<dbReference type="Proteomes" id="UP000300879">
    <property type="component" value="Chromosome"/>
</dbReference>
<dbReference type="InterPro" id="IPR009229">
    <property type="entry name" value="AgrD"/>
</dbReference>
<organism evidence="1 2">
    <name type="scientific">Paenibacillus algicola</name>
    <dbReference type="NCBI Taxonomy" id="2565926"/>
    <lineage>
        <taxon>Bacteria</taxon>
        <taxon>Bacillati</taxon>
        <taxon>Bacillota</taxon>
        <taxon>Bacilli</taxon>
        <taxon>Bacillales</taxon>
        <taxon>Paenibacillaceae</taxon>
        <taxon>Paenibacillus</taxon>
    </lineage>
</organism>
<sequence length="53" mass="5774">MRTLTLTLLSKAKHAAFTATATCLTLLAVFFVQVASPVFIYSGETPEELLNKD</sequence>
<dbReference type="KEGG" id="palo:E6C60_1003"/>
<name>A0A4P8XK01_9BACL</name>
<evidence type="ECO:0000313" key="2">
    <source>
        <dbReference type="Proteomes" id="UP000300879"/>
    </source>
</evidence>